<organism evidence="1">
    <name type="scientific">uncultured Caudovirales phage</name>
    <dbReference type="NCBI Taxonomy" id="2100421"/>
    <lineage>
        <taxon>Viruses</taxon>
        <taxon>Duplodnaviria</taxon>
        <taxon>Heunggongvirae</taxon>
        <taxon>Uroviricota</taxon>
        <taxon>Caudoviricetes</taxon>
        <taxon>Peduoviridae</taxon>
        <taxon>Maltschvirus</taxon>
        <taxon>Maltschvirus maltsch</taxon>
    </lineage>
</organism>
<proteinExistence type="predicted"/>
<sequence length="108" mass="12919">MNKDAYDLFDEFLLSDFVDNLVTYRIRETILGLRLSIDALEFRNRTQGGLPKALREDLDEHWEDLDSMVRAYIYFSGDYQMEHIPEWTHKDVPQDTPGWDYWNQGDIK</sequence>
<accession>A0A6J5M2E0</accession>
<dbReference type="EMBL" id="LR796358">
    <property type="protein sequence ID" value="CAB4139206.1"/>
    <property type="molecule type" value="Genomic_DNA"/>
</dbReference>
<reference evidence="1" key="1">
    <citation type="submission" date="2020-04" db="EMBL/GenBank/DDBJ databases">
        <authorList>
            <person name="Chiriac C."/>
            <person name="Salcher M."/>
            <person name="Ghai R."/>
            <person name="Kavagutti S V."/>
        </authorList>
    </citation>
    <scope>NUCLEOTIDE SEQUENCE</scope>
</reference>
<name>A0A6J5M2E0_9CAUD</name>
<protein>
    <submittedName>
        <fullName evidence="1">Uncharacterized protein</fullName>
    </submittedName>
</protein>
<gene>
    <name evidence="1" type="ORF">UFOVP343_50</name>
</gene>
<evidence type="ECO:0000313" key="1">
    <source>
        <dbReference type="EMBL" id="CAB4139206.1"/>
    </source>
</evidence>